<gene>
    <name evidence="1" type="ORF">FHX80_113854</name>
</gene>
<accession>A0A561V1A3</accession>
<name>A0A561V1A3_9ACTN</name>
<organism evidence="1 2">
    <name type="scientific">Streptomyces brevispora</name>
    <dbReference type="NCBI Taxonomy" id="887462"/>
    <lineage>
        <taxon>Bacteria</taxon>
        <taxon>Bacillati</taxon>
        <taxon>Actinomycetota</taxon>
        <taxon>Actinomycetes</taxon>
        <taxon>Kitasatosporales</taxon>
        <taxon>Streptomycetaceae</taxon>
        <taxon>Streptomyces</taxon>
    </lineage>
</organism>
<dbReference type="Proteomes" id="UP000318186">
    <property type="component" value="Unassembled WGS sequence"/>
</dbReference>
<reference evidence="1 2" key="1">
    <citation type="submission" date="2019-06" db="EMBL/GenBank/DDBJ databases">
        <title>Sequencing the genomes of 1000 actinobacteria strains.</title>
        <authorList>
            <person name="Klenk H.-P."/>
        </authorList>
    </citation>
    <scope>NUCLEOTIDE SEQUENCE [LARGE SCALE GENOMIC DNA]</scope>
    <source>
        <strain evidence="1 2">DSM 42059</strain>
    </source>
</reference>
<comment type="caution">
    <text evidence="1">The sequence shown here is derived from an EMBL/GenBank/DDBJ whole genome shotgun (WGS) entry which is preliminary data.</text>
</comment>
<dbReference type="AlphaFoldDB" id="A0A561V1A3"/>
<dbReference type="EMBL" id="VIWW01000001">
    <property type="protein sequence ID" value="TWG05377.1"/>
    <property type="molecule type" value="Genomic_DNA"/>
</dbReference>
<evidence type="ECO:0000313" key="2">
    <source>
        <dbReference type="Proteomes" id="UP000318186"/>
    </source>
</evidence>
<sequence>MSEQPLRAAPQRPVSLWCDRPESIPLAVPYCPYLLGTSLP</sequence>
<evidence type="ECO:0000313" key="1">
    <source>
        <dbReference type="EMBL" id="TWG05377.1"/>
    </source>
</evidence>
<protein>
    <submittedName>
        <fullName evidence="1">Uncharacterized protein</fullName>
    </submittedName>
</protein>
<proteinExistence type="predicted"/>